<comment type="similarity">
    <text evidence="1">Belongs to the NAD(P)-dependent epimerase/dehydratase family.</text>
</comment>
<evidence type="ECO:0000259" key="4">
    <source>
        <dbReference type="Pfam" id="PF01370"/>
    </source>
</evidence>
<dbReference type="PANTHER" id="PTHR43574">
    <property type="entry name" value="EPIMERASE-RELATED"/>
    <property type="match status" value="1"/>
</dbReference>
<dbReference type="InterPro" id="IPR001509">
    <property type="entry name" value="Epimerase_deHydtase"/>
</dbReference>
<keyword evidence="3" id="KW-0472">Membrane</keyword>
<evidence type="ECO:0000313" key="6">
    <source>
        <dbReference type="Proteomes" id="UP000075714"/>
    </source>
</evidence>
<proteinExistence type="inferred from homology"/>
<dbReference type="InterPro" id="IPR036291">
    <property type="entry name" value="NAD(P)-bd_dom_sf"/>
</dbReference>
<keyword evidence="3" id="KW-1133">Transmembrane helix</keyword>
<keyword evidence="6" id="KW-1185">Reference proteome</keyword>
<dbReference type="Proteomes" id="UP000075714">
    <property type="component" value="Unassembled WGS sequence"/>
</dbReference>
<gene>
    <name evidence="5" type="ORF">GPECTOR_6g898</name>
</gene>
<evidence type="ECO:0000313" key="5">
    <source>
        <dbReference type="EMBL" id="KXZ53978.1"/>
    </source>
</evidence>
<dbReference type="EMBL" id="LSYV01000007">
    <property type="protein sequence ID" value="KXZ53978.1"/>
    <property type="molecule type" value="Genomic_DNA"/>
</dbReference>
<organism evidence="5 6">
    <name type="scientific">Gonium pectorale</name>
    <name type="common">Green alga</name>
    <dbReference type="NCBI Taxonomy" id="33097"/>
    <lineage>
        <taxon>Eukaryota</taxon>
        <taxon>Viridiplantae</taxon>
        <taxon>Chlorophyta</taxon>
        <taxon>core chlorophytes</taxon>
        <taxon>Chlorophyceae</taxon>
        <taxon>CS clade</taxon>
        <taxon>Chlamydomonadales</taxon>
        <taxon>Volvocaceae</taxon>
        <taxon>Gonium</taxon>
    </lineage>
</organism>
<reference evidence="6" key="1">
    <citation type="journal article" date="2016" name="Nat. Commun.">
        <title>The Gonium pectorale genome demonstrates co-option of cell cycle regulation during the evolution of multicellularity.</title>
        <authorList>
            <person name="Hanschen E.R."/>
            <person name="Marriage T.N."/>
            <person name="Ferris P.J."/>
            <person name="Hamaji T."/>
            <person name="Toyoda A."/>
            <person name="Fujiyama A."/>
            <person name="Neme R."/>
            <person name="Noguchi H."/>
            <person name="Minakuchi Y."/>
            <person name="Suzuki M."/>
            <person name="Kawai-Toyooka H."/>
            <person name="Smith D.R."/>
            <person name="Sparks H."/>
            <person name="Anderson J."/>
            <person name="Bakaric R."/>
            <person name="Luria V."/>
            <person name="Karger A."/>
            <person name="Kirschner M.W."/>
            <person name="Durand P.M."/>
            <person name="Michod R.E."/>
            <person name="Nozaki H."/>
            <person name="Olson B.J."/>
        </authorList>
    </citation>
    <scope>NUCLEOTIDE SEQUENCE [LARGE SCALE GENOMIC DNA]</scope>
    <source>
        <strain evidence="6">NIES-2863</strain>
    </source>
</reference>
<dbReference type="AlphaFoldDB" id="A0A150GWC1"/>
<comment type="caution">
    <text evidence="5">The sequence shown here is derived from an EMBL/GenBank/DDBJ whole genome shotgun (WGS) entry which is preliminary data.</text>
</comment>
<evidence type="ECO:0000256" key="1">
    <source>
        <dbReference type="ARBA" id="ARBA00007637"/>
    </source>
</evidence>
<dbReference type="STRING" id="33097.A0A150GWC1"/>
<name>A0A150GWC1_GONPE</name>
<dbReference type="SUPFAM" id="SSF51735">
    <property type="entry name" value="NAD(P)-binding Rossmann-fold domains"/>
    <property type="match status" value="1"/>
</dbReference>
<keyword evidence="2" id="KW-0520">NAD</keyword>
<feature type="domain" description="NAD-dependent epimerase/dehydratase" evidence="4">
    <location>
        <begin position="94"/>
        <end position="327"/>
    </location>
</feature>
<feature type="transmembrane region" description="Helical" evidence="3">
    <location>
        <begin position="27"/>
        <end position="47"/>
    </location>
</feature>
<keyword evidence="3" id="KW-0812">Transmembrane</keyword>
<dbReference type="Gene3D" id="3.40.50.720">
    <property type="entry name" value="NAD(P)-binding Rossmann-like Domain"/>
    <property type="match status" value="1"/>
</dbReference>
<protein>
    <recommendedName>
        <fullName evidence="4">NAD-dependent epimerase/dehydratase domain-containing protein</fullName>
    </recommendedName>
</protein>
<sequence>MAPSNLSTLLLKEQQCATGRLGNRRMVILSMALCTGFLLYAMTAFMAPRFRLSPGALWTGPSVPRGMHPLTSRGRAFIHEACATSGDGAGKRYLVTGAAGFIGFHAAKQLKARGEVVIGLDNFNDYYPVSLKRARAQSLSGLGVPVLGLDLNDGPGVAELFRLCPFTHVLHLAAQAGVRYAARNPLAYIQSNLAGSVVLMEAMRAQQPMPSLVYASSSSVYGLSRRFPFAEDDRADQPASLYAATKRGLEMLAHSYYNIYNMSVTGLRFFTVYGPWGRPDMSVMAFTRNILDGKPIRVFQGPNGTELARDFTFIDDIVSGVLASLDTSPPSADPKVKPAYRLYNLGNTQVHTVTEMVDTLQELLGAKAIVNYQPLGPTGDVLRTNANISLAHNDLGYTPRTNLRKGLEEFVKWYFAYYGPDGTRRSADEAGYIPD</sequence>
<dbReference type="PRINTS" id="PR01713">
    <property type="entry name" value="NUCEPIMERASE"/>
</dbReference>
<dbReference type="OrthoDB" id="202470at2759"/>
<evidence type="ECO:0000256" key="3">
    <source>
        <dbReference type="SAM" id="Phobius"/>
    </source>
</evidence>
<evidence type="ECO:0000256" key="2">
    <source>
        <dbReference type="ARBA" id="ARBA00023027"/>
    </source>
</evidence>
<accession>A0A150GWC1</accession>
<dbReference type="Pfam" id="PF01370">
    <property type="entry name" value="Epimerase"/>
    <property type="match status" value="1"/>
</dbReference>